<evidence type="ECO:0000256" key="9">
    <source>
        <dbReference type="PIRSR" id="PIRSR605019-1"/>
    </source>
</evidence>
<dbReference type="GO" id="GO:0008725">
    <property type="term" value="F:DNA-3-methyladenine glycosylase activity"/>
    <property type="evidence" value="ECO:0007669"/>
    <property type="project" value="UniProtKB-EC"/>
</dbReference>
<protein>
    <recommendedName>
        <fullName evidence="8">DNA-3-methyladenine glycosylase I</fullName>
        <ecNumber evidence="8">3.2.2.20</ecNumber>
    </recommendedName>
</protein>
<evidence type="ECO:0000313" key="11">
    <source>
        <dbReference type="Proteomes" id="UP000270757"/>
    </source>
</evidence>
<dbReference type="InterPro" id="IPR005019">
    <property type="entry name" value="Adenine_glyco"/>
</dbReference>
<dbReference type="Pfam" id="PF03352">
    <property type="entry name" value="Adenine_glyco"/>
    <property type="match status" value="1"/>
</dbReference>
<proteinExistence type="predicted"/>
<dbReference type="EMBL" id="QZWB01000006">
    <property type="protein sequence ID" value="RJT47341.1"/>
    <property type="molecule type" value="Genomic_DNA"/>
</dbReference>
<gene>
    <name evidence="10" type="ORF">D6J04_07165</name>
</gene>
<accession>A0A3A5L4B1</accession>
<feature type="binding site" evidence="9">
    <location>
        <position position="179"/>
    </location>
    <ligand>
        <name>Zn(2+)</name>
        <dbReference type="ChEBI" id="CHEBI:29105"/>
    </ligand>
</feature>
<dbReference type="InterPro" id="IPR052891">
    <property type="entry name" value="DNA-3mA_glycosylase"/>
</dbReference>
<keyword evidence="4 9" id="KW-0862">Zinc</keyword>
<feature type="binding site" evidence="9">
    <location>
        <position position="22"/>
    </location>
    <ligand>
        <name>Zn(2+)</name>
        <dbReference type="ChEBI" id="CHEBI:29105"/>
    </ligand>
</feature>
<feature type="binding site" evidence="9">
    <location>
        <position position="183"/>
    </location>
    <ligand>
        <name>Zn(2+)</name>
        <dbReference type="ChEBI" id="CHEBI:29105"/>
    </ligand>
</feature>
<evidence type="ECO:0000256" key="4">
    <source>
        <dbReference type="ARBA" id="ARBA00022833"/>
    </source>
</evidence>
<evidence type="ECO:0000256" key="7">
    <source>
        <dbReference type="ARBA" id="ARBA00057608"/>
    </source>
</evidence>
<dbReference type="SUPFAM" id="SSF48150">
    <property type="entry name" value="DNA-glycosylase"/>
    <property type="match status" value="1"/>
</dbReference>
<dbReference type="GO" id="GO:0006284">
    <property type="term" value="P:base-excision repair"/>
    <property type="evidence" value="ECO:0007669"/>
    <property type="project" value="InterPro"/>
</dbReference>
<dbReference type="GO" id="GO:0046872">
    <property type="term" value="F:metal ion binding"/>
    <property type="evidence" value="ECO:0007669"/>
    <property type="project" value="UniProtKB-KW"/>
</dbReference>
<comment type="caution">
    <text evidence="10">The sequence shown here is derived from an EMBL/GenBank/DDBJ whole genome shotgun (WGS) entry which is preliminary data.</text>
</comment>
<name>A0A3A5L4B1_9GAMM</name>
<comment type="catalytic activity">
    <reaction evidence="6">
        <text>Hydrolysis of alkylated DNA, releasing 3-methyladenine.</text>
        <dbReference type="EC" id="3.2.2.20"/>
    </reaction>
</comment>
<evidence type="ECO:0000256" key="5">
    <source>
        <dbReference type="ARBA" id="ARBA00023204"/>
    </source>
</evidence>
<reference evidence="10 11" key="1">
    <citation type="submission" date="2018-09" db="EMBL/GenBank/DDBJ databases">
        <title>Draft genome sequences of Legionella taurinensis isolated from water samples.</title>
        <authorList>
            <person name="Chakeri A."/>
            <person name="Allerberger F."/>
            <person name="Kundi M."/>
            <person name="Ruppitsch W."/>
            <person name="Schmid D."/>
        </authorList>
    </citation>
    <scope>NUCLEOTIDE SEQUENCE [LARGE SCALE GENOMIC DNA]</scope>
    <source>
        <strain evidence="10 11">4570-18-6</strain>
    </source>
</reference>
<dbReference type="Proteomes" id="UP000270757">
    <property type="component" value="Unassembled WGS sequence"/>
</dbReference>
<dbReference type="EC" id="3.2.2.20" evidence="8"/>
<evidence type="ECO:0000256" key="8">
    <source>
        <dbReference type="ARBA" id="ARBA00066766"/>
    </source>
</evidence>
<feature type="binding site" evidence="9">
    <location>
        <position position="9"/>
    </location>
    <ligand>
        <name>Zn(2+)</name>
        <dbReference type="ChEBI" id="CHEBI:29105"/>
    </ligand>
</feature>
<evidence type="ECO:0000256" key="3">
    <source>
        <dbReference type="ARBA" id="ARBA00022801"/>
    </source>
</evidence>
<dbReference type="PANTHER" id="PTHR30037">
    <property type="entry name" value="DNA-3-METHYLADENINE GLYCOSYLASE 1"/>
    <property type="match status" value="1"/>
</dbReference>
<keyword evidence="5" id="KW-0234">DNA repair</keyword>
<dbReference type="Gene3D" id="1.10.340.30">
    <property type="entry name" value="Hypothetical protein, domain 2"/>
    <property type="match status" value="1"/>
</dbReference>
<dbReference type="PANTHER" id="PTHR30037:SF4">
    <property type="entry name" value="DNA-3-METHYLADENINE GLYCOSYLASE I"/>
    <property type="match status" value="1"/>
</dbReference>
<sequence>MESIVVTRCGWCKQDPLYTAYHDEEWGVPVRNPQKLFEMLVLESMQAGLSWITVLRKRDAMRQAFMQFSPQHLAQASDSDLAVMLLNPEIIRNRLKIQSVRTNAQAFLRVAERENVAAYFWQFTDGEVKKNRWETLSQIPAVTEESTRMARQLKKDGFAFLGPTTCYAFMQAVGMVNDHVTDCFRWSTC</sequence>
<comment type="function">
    <text evidence="7">Hydrolysis of the deoxyribose N-glycosidic bond to excise 3-methyladenine from the damaged DNA polymer formed by alkylation lesions.</text>
</comment>
<evidence type="ECO:0000256" key="2">
    <source>
        <dbReference type="ARBA" id="ARBA00022763"/>
    </source>
</evidence>
<keyword evidence="2" id="KW-0227">DNA damage</keyword>
<dbReference type="AlphaFoldDB" id="A0A3A5L4B1"/>
<dbReference type="InterPro" id="IPR011257">
    <property type="entry name" value="DNA_glycosylase"/>
</dbReference>
<evidence type="ECO:0000256" key="1">
    <source>
        <dbReference type="ARBA" id="ARBA00022723"/>
    </source>
</evidence>
<organism evidence="10 11">
    <name type="scientific">Legionella taurinensis</name>
    <dbReference type="NCBI Taxonomy" id="70611"/>
    <lineage>
        <taxon>Bacteria</taxon>
        <taxon>Pseudomonadati</taxon>
        <taxon>Pseudomonadota</taxon>
        <taxon>Gammaproteobacteria</taxon>
        <taxon>Legionellales</taxon>
        <taxon>Legionellaceae</taxon>
        <taxon>Legionella</taxon>
    </lineage>
</organism>
<dbReference type="FunFam" id="1.10.340.30:FF:000009">
    <property type="entry name" value="DNA-3-methyladenine glycosylase I"/>
    <property type="match status" value="1"/>
</dbReference>
<keyword evidence="1 9" id="KW-0479">Metal-binding</keyword>
<evidence type="ECO:0000256" key="6">
    <source>
        <dbReference type="ARBA" id="ARBA00052558"/>
    </source>
</evidence>
<evidence type="ECO:0000313" key="10">
    <source>
        <dbReference type="EMBL" id="RJT47341.1"/>
    </source>
</evidence>
<keyword evidence="3" id="KW-0378">Hydrolase</keyword>